<comment type="caution">
    <text evidence="3">The sequence shown here is derived from an EMBL/GenBank/DDBJ whole genome shotgun (WGS) entry which is preliminary data.</text>
</comment>
<keyword evidence="4" id="KW-1185">Reference proteome</keyword>
<organism evidence="3 4">
    <name type="scientific">Lucilia cuprina</name>
    <name type="common">Green bottle fly</name>
    <name type="synonym">Australian sheep blowfly</name>
    <dbReference type="NCBI Taxonomy" id="7375"/>
    <lineage>
        <taxon>Eukaryota</taxon>
        <taxon>Metazoa</taxon>
        <taxon>Ecdysozoa</taxon>
        <taxon>Arthropoda</taxon>
        <taxon>Hexapoda</taxon>
        <taxon>Insecta</taxon>
        <taxon>Pterygota</taxon>
        <taxon>Neoptera</taxon>
        <taxon>Endopterygota</taxon>
        <taxon>Diptera</taxon>
        <taxon>Brachycera</taxon>
        <taxon>Muscomorpha</taxon>
        <taxon>Oestroidea</taxon>
        <taxon>Calliphoridae</taxon>
        <taxon>Luciliinae</taxon>
        <taxon>Lucilia</taxon>
    </lineage>
</organism>
<name>A0A0L0C406_LUCCU</name>
<feature type="region of interest" description="Disordered" evidence="1">
    <location>
        <begin position="220"/>
        <end position="239"/>
    </location>
</feature>
<dbReference type="Pfam" id="PF15797">
    <property type="entry name" value="DUF4706"/>
    <property type="match status" value="2"/>
</dbReference>
<feature type="domain" description="DUF4706" evidence="2">
    <location>
        <begin position="24"/>
        <end position="77"/>
    </location>
</feature>
<dbReference type="Proteomes" id="UP000037069">
    <property type="component" value="Unassembled WGS sequence"/>
</dbReference>
<sequence>MPGYHDPIQHNRRLSSFSLDAIEEYFAQLNPIAKRIAYDINDTKANYGQLWETLDYHEQNDIINDTLIKPEISLRYFDNFLTPTPTNSSGNSYQSSTDSLTAIVLKDVGAARDSMGNREEEGDKKKLSTLKAYGGKFSPHGVKNFYSYDGRNLYTFGMQKVALKVIQDDALGCFRDEHSRPFCYRTKSQINLFVLQPSAETMAARKAIALPSKILTPPIKSTALKSRDESSPQDEESKKALDNYHRLQHQLKMNLNEKKSQDLQKSSSSTYISIKPSSITANRKIIKSPDTSYKLESKENTNSKNAKSSLLQNYLNSTQINATPKIGVNYAVFSDAYNTAEESSNLLQHCGQSDLATASCSSAATSDDDEKTLEAEDVHLLDNDSNIRKGFDFLNNW</sequence>
<protein>
    <recommendedName>
        <fullName evidence="2">DUF4706 domain-containing protein</fullName>
    </recommendedName>
</protein>
<reference evidence="3 4" key="1">
    <citation type="journal article" date="2015" name="Nat. Commun.">
        <title>Lucilia cuprina genome unlocks parasitic fly biology to underpin future interventions.</title>
        <authorList>
            <person name="Anstead C.A."/>
            <person name="Korhonen P.K."/>
            <person name="Young N.D."/>
            <person name="Hall R.S."/>
            <person name="Jex A.R."/>
            <person name="Murali S.C."/>
            <person name="Hughes D.S."/>
            <person name="Lee S.F."/>
            <person name="Perry T."/>
            <person name="Stroehlein A.J."/>
            <person name="Ansell B.R."/>
            <person name="Breugelmans B."/>
            <person name="Hofmann A."/>
            <person name="Qu J."/>
            <person name="Dugan S."/>
            <person name="Lee S.L."/>
            <person name="Chao H."/>
            <person name="Dinh H."/>
            <person name="Han Y."/>
            <person name="Doddapaneni H.V."/>
            <person name="Worley K.C."/>
            <person name="Muzny D.M."/>
            <person name="Ioannidis P."/>
            <person name="Waterhouse R.M."/>
            <person name="Zdobnov E.M."/>
            <person name="James P.J."/>
            <person name="Bagnall N.H."/>
            <person name="Kotze A.C."/>
            <person name="Gibbs R.A."/>
            <person name="Richards S."/>
            <person name="Batterham P."/>
            <person name="Gasser R.B."/>
        </authorList>
    </citation>
    <scope>NUCLEOTIDE SEQUENCE [LARGE SCALE GENOMIC DNA]</scope>
    <source>
        <strain evidence="3 4">LS</strain>
        <tissue evidence="3">Full body</tissue>
    </source>
</reference>
<feature type="compositionally biased region" description="Basic and acidic residues" evidence="1">
    <location>
        <begin position="225"/>
        <end position="239"/>
    </location>
</feature>
<evidence type="ECO:0000313" key="3">
    <source>
        <dbReference type="EMBL" id="KNC26209.1"/>
    </source>
</evidence>
<dbReference type="InterPro" id="IPR031600">
    <property type="entry name" value="DUF4706"/>
</dbReference>
<dbReference type="PANTHER" id="PTHR34394">
    <property type="entry name" value="SIMILAR TO RIKEN CDNA 2310022B05"/>
    <property type="match status" value="1"/>
</dbReference>
<dbReference type="OrthoDB" id="5984457at2759"/>
<evidence type="ECO:0000313" key="4">
    <source>
        <dbReference type="Proteomes" id="UP000037069"/>
    </source>
</evidence>
<evidence type="ECO:0000256" key="1">
    <source>
        <dbReference type="SAM" id="MobiDB-lite"/>
    </source>
</evidence>
<dbReference type="PANTHER" id="PTHR34394:SF1">
    <property type="entry name" value="SIMILAR TO RIKEN CDNA 2310022B05"/>
    <property type="match status" value="1"/>
</dbReference>
<accession>A0A0L0C406</accession>
<feature type="domain" description="DUF4706" evidence="2">
    <location>
        <begin position="153"/>
        <end position="192"/>
    </location>
</feature>
<proteinExistence type="predicted"/>
<gene>
    <name evidence="3" type="ORF">FF38_05379</name>
</gene>
<dbReference type="OMA" id="DEQSNHE"/>
<dbReference type="EMBL" id="JRES01001003">
    <property type="protein sequence ID" value="KNC26209.1"/>
    <property type="molecule type" value="Genomic_DNA"/>
</dbReference>
<evidence type="ECO:0000259" key="2">
    <source>
        <dbReference type="Pfam" id="PF15797"/>
    </source>
</evidence>
<dbReference type="AlphaFoldDB" id="A0A0L0C406"/>